<dbReference type="RefSeq" id="WP_195133955.1">
    <property type="nucleotide sequence ID" value="NZ_JADLQX010000056.1"/>
</dbReference>
<dbReference type="InterPro" id="IPR043129">
    <property type="entry name" value="ATPase_NBD"/>
</dbReference>
<name>A0ABS0D1R6_9NOCA</name>
<dbReference type="PANTHER" id="PTHR18964">
    <property type="entry name" value="ROK (REPRESSOR, ORF, KINASE) FAMILY"/>
    <property type="match status" value="1"/>
</dbReference>
<dbReference type="InterPro" id="IPR000600">
    <property type="entry name" value="ROK"/>
</dbReference>
<organism evidence="2 3">
    <name type="scientific">Nocardia amamiensis</name>
    <dbReference type="NCBI Taxonomy" id="404578"/>
    <lineage>
        <taxon>Bacteria</taxon>
        <taxon>Bacillati</taxon>
        <taxon>Actinomycetota</taxon>
        <taxon>Actinomycetes</taxon>
        <taxon>Mycobacteriales</taxon>
        <taxon>Nocardiaceae</taxon>
        <taxon>Nocardia</taxon>
    </lineage>
</organism>
<dbReference type="Pfam" id="PF00480">
    <property type="entry name" value="ROK"/>
    <property type="match status" value="1"/>
</dbReference>
<sequence length="294" mass="29392">MTVLALDIGATKLAAGRVSLDGAVHQIRTTAVPASSVWGACRQLLLDVAADEQVECLGIGSAGPIDTMAGATAPPNISEWRTGFPVVAAAQKLFPNAAIRFAMDGVCLALAEQCFGAARGISDALAMTVSSGIGGGLLVGGSVAFGRTGNAGHVGHILVPGFDDPCTCGGHGCVEAIASGHSAVRWARDQGWTGNTGVELAEGARTGDPIATAALHRAGTALGHAISSATATLDVGLVVIGGGFAQAGPPLWDPLRAAVARHARLSFQSDLRVVHSQLGVRATLVGAGVLTIAS</sequence>
<dbReference type="PROSITE" id="PS01125">
    <property type="entry name" value="ROK"/>
    <property type="match status" value="1"/>
</dbReference>
<protein>
    <submittedName>
        <fullName evidence="2">ROK family protein</fullName>
    </submittedName>
</protein>
<evidence type="ECO:0000313" key="2">
    <source>
        <dbReference type="EMBL" id="MBF6302772.1"/>
    </source>
</evidence>
<reference evidence="2 3" key="1">
    <citation type="submission" date="2020-10" db="EMBL/GenBank/DDBJ databases">
        <title>Identification of Nocardia species via Next-generation sequencing and recognition of intraspecies genetic diversity.</title>
        <authorList>
            <person name="Li P."/>
            <person name="Li P."/>
            <person name="Lu B."/>
        </authorList>
    </citation>
    <scope>NUCLEOTIDE SEQUENCE [LARGE SCALE GENOMIC DNA]</scope>
    <source>
        <strain evidence="2 3">BJ06-0157</strain>
    </source>
</reference>
<proteinExistence type="inferred from homology"/>
<gene>
    <name evidence="2" type="ORF">IU459_35350</name>
</gene>
<evidence type="ECO:0000313" key="3">
    <source>
        <dbReference type="Proteomes" id="UP000702209"/>
    </source>
</evidence>
<keyword evidence="3" id="KW-1185">Reference proteome</keyword>
<dbReference type="InterPro" id="IPR049874">
    <property type="entry name" value="ROK_cs"/>
</dbReference>
<accession>A0ABS0D1R6</accession>
<dbReference type="Proteomes" id="UP000702209">
    <property type="component" value="Unassembled WGS sequence"/>
</dbReference>
<comment type="caution">
    <text evidence="2">The sequence shown here is derived from an EMBL/GenBank/DDBJ whole genome shotgun (WGS) entry which is preliminary data.</text>
</comment>
<evidence type="ECO:0000256" key="1">
    <source>
        <dbReference type="ARBA" id="ARBA00006479"/>
    </source>
</evidence>
<comment type="similarity">
    <text evidence="1">Belongs to the ROK (NagC/XylR) family.</text>
</comment>
<dbReference type="PANTHER" id="PTHR18964:SF169">
    <property type="entry name" value="N-ACETYLMANNOSAMINE KINASE"/>
    <property type="match status" value="1"/>
</dbReference>
<dbReference type="EMBL" id="JADLQX010000056">
    <property type="protein sequence ID" value="MBF6302772.1"/>
    <property type="molecule type" value="Genomic_DNA"/>
</dbReference>
<dbReference type="Gene3D" id="3.30.420.40">
    <property type="match status" value="2"/>
</dbReference>
<dbReference type="SUPFAM" id="SSF53067">
    <property type="entry name" value="Actin-like ATPase domain"/>
    <property type="match status" value="1"/>
</dbReference>